<feature type="domain" description="D-alanyl-D-alanine carboxypeptidase-like core" evidence="1">
    <location>
        <begin position="43"/>
        <end position="137"/>
    </location>
</feature>
<accession>A0A4P6F3J5</accession>
<evidence type="ECO:0000313" key="3">
    <source>
        <dbReference type="Proteomes" id="UP000292118"/>
    </source>
</evidence>
<organism evidence="2 3">
    <name type="scientific">Xylanimonas protaetiae</name>
    <dbReference type="NCBI Taxonomy" id="2509457"/>
    <lineage>
        <taxon>Bacteria</taxon>
        <taxon>Bacillati</taxon>
        <taxon>Actinomycetota</taxon>
        <taxon>Actinomycetes</taxon>
        <taxon>Micrococcales</taxon>
        <taxon>Promicromonosporaceae</taxon>
        <taxon>Xylanimonas</taxon>
    </lineage>
</organism>
<dbReference type="Gene3D" id="1.10.101.10">
    <property type="entry name" value="PGBD-like superfamily/PGBD"/>
    <property type="match status" value="1"/>
</dbReference>
<dbReference type="GO" id="GO:0008233">
    <property type="term" value="F:peptidase activity"/>
    <property type="evidence" value="ECO:0007669"/>
    <property type="project" value="InterPro"/>
</dbReference>
<reference evidence="2 3" key="1">
    <citation type="submission" date="2019-01" db="EMBL/GenBank/DDBJ databases">
        <title>Genome sequencing of strain FW10M-9.</title>
        <authorList>
            <person name="Heo J."/>
            <person name="Kim S.-J."/>
            <person name="Kim J.-S."/>
            <person name="Hong S.-B."/>
            <person name="Kwon S.-W."/>
        </authorList>
    </citation>
    <scope>NUCLEOTIDE SEQUENCE [LARGE SCALE GENOMIC DNA]</scope>
    <source>
        <strain evidence="2 3">FW10M-9</strain>
    </source>
</reference>
<dbReference type="OrthoDB" id="5496837at2"/>
<evidence type="ECO:0000259" key="1">
    <source>
        <dbReference type="Pfam" id="PF02557"/>
    </source>
</evidence>
<dbReference type="KEGG" id="xya:ET471_10775"/>
<dbReference type="AlphaFoldDB" id="A0A4P6F3J5"/>
<name>A0A4P6F3J5_9MICO</name>
<gene>
    <name evidence="2" type="ORF">ET471_10775</name>
</gene>
<dbReference type="Pfam" id="PF02557">
    <property type="entry name" value="VanY"/>
    <property type="match status" value="1"/>
</dbReference>
<dbReference type="Proteomes" id="UP000292118">
    <property type="component" value="Chromosome"/>
</dbReference>
<dbReference type="InterPro" id="IPR036366">
    <property type="entry name" value="PGBDSf"/>
</dbReference>
<dbReference type="GO" id="GO:0006508">
    <property type="term" value="P:proteolysis"/>
    <property type="evidence" value="ECO:0007669"/>
    <property type="project" value="InterPro"/>
</dbReference>
<dbReference type="InterPro" id="IPR009045">
    <property type="entry name" value="Zn_M74/Hedgehog-like"/>
</dbReference>
<keyword evidence="3" id="KW-1185">Reference proteome</keyword>
<dbReference type="EMBL" id="CP035493">
    <property type="protein sequence ID" value="QAY70450.1"/>
    <property type="molecule type" value="Genomic_DNA"/>
</dbReference>
<dbReference type="RefSeq" id="WP_129188226.1">
    <property type="nucleotide sequence ID" value="NZ_CP035493.1"/>
</dbReference>
<dbReference type="SUPFAM" id="SSF55166">
    <property type="entry name" value="Hedgehog/DD-peptidase"/>
    <property type="match status" value="1"/>
</dbReference>
<evidence type="ECO:0000313" key="2">
    <source>
        <dbReference type="EMBL" id="QAY70450.1"/>
    </source>
</evidence>
<dbReference type="Gene3D" id="3.30.1380.10">
    <property type="match status" value="1"/>
</dbReference>
<sequence>MATLVAEAQTFAGQKYSNGSVPAEVLAELDPVGGHGTDGHAHAYLRRDAAEAWNSARQDVLRRTDISLTVRGWNRTLAEQERFFLRSYVAQTTGGHDARTWHGVRYVRRPGRESVAVPGTSNHGWGLAVDVMDFGRAGQWDLPRRVTAFPVLAEHGWTDTEGRQPHVDEPWHLVYDPAHGGPAPVPDGRGGEEAHTRVEIDLKNGLVVTMHKLRFNGVANDRPETFVRDIHVDNLQGLLNGTQRYHLPVDGVGGPATRDALADWQVFTNTGDGQGHADLVVGKSVWKSLMEY</sequence>
<dbReference type="InterPro" id="IPR003709">
    <property type="entry name" value="VanY-like_core_dom"/>
</dbReference>
<dbReference type="CDD" id="cd14814">
    <property type="entry name" value="Peptidase_M15"/>
    <property type="match status" value="1"/>
</dbReference>
<proteinExistence type="predicted"/>
<protein>
    <recommendedName>
        <fullName evidence="1">D-alanyl-D-alanine carboxypeptidase-like core domain-containing protein</fullName>
    </recommendedName>
</protein>